<name>A0A243RRT2_9ACTN</name>
<accession>A0A243RRT2</accession>
<proteinExistence type="predicted"/>
<dbReference type="Proteomes" id="UP000194761">
    <property type="component" value="Unassembled WGS sequence"/>
</dbReference>
<gene>
    <name evidence="1" type="ORF">CA984_09840</name>
</gene>
<sequence>MNALPVENQQLLLLEHGIHGFFMAQWVSIEDINEVAQRLQVVIEATVACNFQTAVRSYGSKSGEPQQAWITRLAPGWSLVLYLNGLMSSSDALSLGGQRVFDVSYIRGIDEIEELFYTHDGICTGTIYDEEEYRIYWEDLAYDITSEEGQLEEYLCILGRVAGRFLDHDFFTSQGLLVQLPQD</sequence>
<keyword evidence="2" id="KW-1185">Reference proteome</keyword>
<protein>
    <submittedName>
        <fullName evidence="1">Uncharacterized protein</fullName>
    </submittedName>
</protein>
<organism evidence="1 2">
    <name type="scientific">Streptosporangium minutum</name>
    <dbReference type="NCBI Taxonomy" id="569862"/>
    <lineage>
        <taxon>Bacteria</taxon>
        <taxon>Bacillati</taxon>
        <taxon>Actinomycetota</taxon>
        <taxon>Actinomycetes</taxon>
        <taxon>Streptosporangiales</taxon>
        <taxon>Streptosporangiaceae</taxon>
        <taxon>Streptosporangium</taxon>
    </lineage>
</organism>
<evidence type="ECO:0000313" key="1">
    <source>
        <dbReference type="EMBL" id="OUC97712.1"/>
    </source>
</evidence>
<dbReference type="RefSeq" id="WP_086570489.1">
    <property type="nucleotide sequence ID" value="NZ_NGFP01000032.1"/>
</dbReference>
<evidence type="ECO:0000313" key="2">
    <source>
        <dbReference type="Proteomes" id="UP000194761"/>
    </source>
</evidence>
<reference evidence="1 2" key="1">
    <citation type="submission" date="2017-05" db="EMBL/GenBank/DDBJ databases">
        <title>Biotechnological potential of actinobacteria isolated from South African environments.</title>
        <authorList>
            <person name="Le Roes-Hill M."/>
            <person name="Prins A."/>
            <person name="Durrell K.A."/>
        </authorList>
    </citation>
    <scope>NUCLEOTIDE SEQUENCE [LARGE SCALE GENOMIC DNA]</scope>
    <source>
        <strain evidence="1">M26</strain>
    </source>
</reference>
<dbReference type="EMBL" id="NGFP01000032">
    <property type="protein sequence ID" value="OUC97712.1"/>
    <property type="molecule type" value="Genomic_DNA"/>
</dbReference>
<comment type="caution">
    <text evidence="1">The sequence shown here is derived from an EMBL/GenBank/DDBJ whole genome shotgun (WGS) entry which is preliminary data.</text>
</comment>
<dbReference type="AlphaFoldDB" id="A0A243RRT2"/>